<evidence type="ECO:0000313" key="2">
    <source>
        <dbReference type="Proteomes" id="UP001230268"/>
    </source>
</evidence>
<evidence type="ECO:0000313" key="1">
    <source>
        <dbReference type="EMBL" id="KAK1443145.1"/>
    </source>
</evidence>
<comment type="caution">
    <text evidence="1">The sequence shown here is derived from an EMBL/GenBank/DDBJ whole genome shotgun (WGS) entry which is preliminary data.</text>
</comment>
<protein>
    <submittedName>
        <fullName evidence="1">Uncharacterized protein</fullName>
    </submittedName>
</protein>
<organism evidence="1 2">
    <name type="scientific">Babesia gibsoni</name>
    <dbReference type="NCBI Taxonomy" id="33632"/>
    <lineage>
        <taxon>Eukaryota</taxon>
        <taxon>Sar</taxon>
        <taxon>Alveolata</taxon>
        <taxon>Apicomplexa</taxon>
        <taxon>Aconoidasida</taxon>
        <taxon>Piroplasmida</taxon>
        <taxon>Babesiidae</taxon>
        <taxon>Babesia</taxon>
    </lineage>
</organism>
<accession>A0AAD8P942</accession>
<dbReference type="Proteomes" id="UP001230268">
    <property type="component" value="Unassembled WGS sequence"/>
</dbReference>
<gene>
    <name evidence="1" type="ORF">BgAZ_200210</name>
</gene>
<name>A0AAD8P942_BABGI</name>
<proteinExistence type="predicted"/>
<dbReference type="EMBL" id="JAVEPI010000002">
    <property type="protein sequence ID" value="KAK1443145.1"/>
    <property type="molecule type" value="Genomic_DNA"/>
</dbReference>
<reference evidence="1" key="1">
    <citation type="submission" date="2023-08" db="EMBL/GenBank/DDBJ databases">
        <title>Draft sequence of the Babesia gibsoni genome.</title>
        <authorList>
            <person name="Yamagishi J.Y."/>
            <person name="Xuan X.X."/>
        </authorList>
    </citation>
    <scope>NUCLEOTIDE SEQUENCE</scope>
    <source>
        <strain evidence="1">Azabu</strain>
    </source>
</reference>
<keyword evidence="2" id="KW-1185">Reference proteome</keyword>
<sequence length="598" mass="68726">MRLAELQNASCGTLRYVVDCSILARTRGKQTRPIYGFIALNASRSKYGNLLWVHGYSSVAGGIAEVPTSSLEASLKSFFEHYQPYREMCGDGPFHGVAYEAERKDAKRRLKVASRVLADHVGHCDIRTAVKLLQCMRDIKRRCKLEELSVKTLEHCLKELSTEWISKPTVHVDSVTSSDHICKSTVSSLQKTEDFAVFLVSTGRALDLMNVSMDVRDGMFNVVNSNLYQFTVPQLVQLSSDLAWVCRFCDYERFNGLLRKCISLVCEASAKEDVYLTRYQLMTLLKATSVIKEEYASLHSKIGRSMLNTLKAEDTALPTDLSQRLEVLYRRAKGNTHMMNVMHISGACLDQPIIQRLLEGVMNFCLDYFTATRHVWKLPEQDRVTQDYNVIDPRVSKLLYAKYPNKIFRKPGSLEHMRSQEATGTKLEQRHQAIVAALSRILKSNKVAFCRGLKLLEVRLRMFNHLVYQALSGDMHMFLNAVSSFKFQEPLIQPNDELQRSLRHIGYRPVQIMVNWVFPVNCMNYEKQLYCELCNSNEARLTKNGKIVYNKAMELKLRYLELTGWRGTIILESEWKDLTENRRIALLRSKLEPLNLYH</sequence>
<dbReference type="AlphaFoldDB" id="A0AAD8P942"/>